<dbReference type="AlphaFoldDB" id="A0A5B0M6I0"/>
<evidence type="ECO:0000313" key="3">
    <source>
        <dbReference type="Proteomes" id="UP000324748"/>
    </source>
</evidence>
<dbReference type="Proteomes" id="UP000324748">
    <property type="component" value="Unassembled WGS sequence"/>
</dbReference>
<keyword evidence="1" id="KW-0175">Coiled coil</keyword>
<proteinExistence type="predicted"/>
<organism evidence="2 3">
    <name type="scientific">Puccinia graminis f. sp. tritici</name>
    <dbReference type="NCBI Taxonomy" id="56615"/>
    <lineage>
        <taxon>Eukaryota</taxon>
        <taxon>Fungi</taxon>
        <taxon>Dikarya</taxon>
        <taxon>Basidiomycota</taxon>
        <taxon>Pucciniomycotina</taxon>
        <taxon>Pucciniomycetes</taxon>
        <taxon>Pucciniales</taxon>
        <taxon>Pucciniaceae</taxon>
        <taxon>Puccinia</taxon>
    </lineage>
</organism>
<sequence>MKLDPQRCTIMLAVGTVVPSNRSDRTNILVCAGAGCSVSFRESLHPLKLPEFVLGMLEQEIKTLVHFSILLDLLHGTTGTTAINVNLPASMKSRGIEDESLRLRLDNKGESISVSHPLSQVTLKVDSSNVGQTKNQIEKLNDRLKAVEITAEGGETE</sequence>
<comment type="caution">
    <text evidence="2">The sequence shown here is derived from an EMBL/GenBank/DDBJ whole genome shotgun (WGS) entry which is preliminary data.</text>
</comment>
<reference evidence="2 3" key="1">
    <citation type="submission" date="2019-05" db="EMBL/GenBank/DDBJ databases">
        <title>Emergence of the Ug99 lineage of the wheat stem rust pathogen through somatic hybridization.</title>
        <authorList>
            <person name="Li F."/>
            <person name="Upadhyaya N.M."/>
            <person name="Sperschneider J."/>
            <person name="Matny O."/>
            <person name="Nguyen-Phuc H."/>
            <person name="Mago R."/>
            <person name="Raley C."/>
            <person name="Miller M.E."/>
            <person name="Silverstein K.A.T."/>
            <person name="Henningsen E."/>
            <person name="Hirsch C.D."/>
            <person name="Visser B."/>
            <person name="Pretorius Z.A."/>
            <person name="Steffenson B.J."/>
            <person name="Schwessinger B."/>
            <person name="Dodds P.N."/>
            <person name="Figueroa M."/>
        </authorList>
    </citation>
    <scope>NUCLEOTIDE SEQUENCE [LARGE SCALE GENOMIC DNA]</scope>
    <source>
        <strain evidence="2">21-0</strain>
    </source>
</reference>
<dbReference type="EMBL" id="VSWC01000170">
    <property type="protein sequence ID" value="KAA1071638.1"/>
    <property type="molecule type" value="Genomic_DNA"/>
</dbReference>
<protein>
    <submittedName>
        <fullName evidence="2">Uncharacterized protein</fullName>
    </submittedName>
</protein>
<name>A0A5B0M6I0_PUCGR</name>
<gene>
    <name evidence="2" type="ORF">PGT21_013552</name>
</gene>
<keyword evidence="3" id="KW-1185">Reference proteome</keyword>
<evidence type="ECO:0000256" key="1">
    <source>
        <dbReference type="SAM" id="Coils"/>
    </source>
</evidence>
<evidence type="ECO:0000313" key="2">
    <source>
        <dbReference type="EMBL" id="KAA1071638.1"/>
    </source>
</evidence>
<feature type="coiled-coil region" evidence="1">
    <location>
        <begin position="130"/>
        <end position="157"/>
    </location>
</feature>
<accession>A0A5B0M6I0</accession>